<dbReference type="SUPFAM" id="SSF49265">
    <property type="entry name" value="Fibronectin type III"/>
    <property type="match status" value="1"/>
</dbReference>
<dbReference type="PANTHER" id="PTHR33987:SF1">
    <property type="entry name" value="CALCINEURIN-LIKE METALLO-PHOSPHOESTERASE SUPERFAMILY PROTEIN"/>
    <property type="match status" value="1"/>
</dbReference>
<dbReference type="InterPro" id="IPR029052">
    <property type="entry name" value="Metallo-depent_PP-like"/>
</dbReference>
<dbReference type="CDD" id="cd07389">
    <property type="entry name" value="MPP_PhoD"/>
    <property type="match status" value="1"/>
</dbReference>
<dbReference type="PROSITE" id="PS51318">
    <property type="entry name" value="TAT"/>
    <property type="match status" value="1"/>
</dbReference>
<organism evidence="6 7">
    <name type="scientific">Streptomyces laculatispora</name>
    <dbReference type="NCBI Taxonomy" id="887464"/>
    <lineage>
        <taxon>Bacteria</taxon>
        <taxon>Bacillati</taxon>
        <taxon>Actinomycetota</taxon>
        <taxon>Actinomycetes</taxon>
        <taxon>Kitasatosporales</taxon>
        <taxon>Streptomycetaceae</taxon>
        <taxon>Streptomyces</taxon>
    </lineage>
</organism>
<evidence type="ECO:0000259" key="5">
    <source>
        <dbReference type="Pfam" id="PF09423"/>
    </source>
</evidence>
<name>A0ABY9HX70_9ACTN</name>
<dbReference type="EMBL" id="CP120992">
    <property type="protein sequence ID" value="WLQ38994.1"/>
    <property type="molecule type" value="Genomic_DNA"/>
</dbReference>
<dbReference type="InterPro" id="IPR003961">
    <property type="entry name" value="FN3_dom"/>
</dbReference>
<feature type="chain" id="PRO_5045387634" evidence="4">
    <location>
        <begin position="31"/>
        <end position="724"/>
    </location>
</feature>
<dbReference type="CDD" id="cd00063">
    <property type="entry name" value="FN3"/>
    <property type="match status" value="1"/>
</dbReference>
<evidence type="ECO:0000256" key="1">
    <source>
        <dbReference type="ARBA" id="ARBA00023295"/>
    </source>
</evidence>
<keyword evidence="2" id="KW-0624">Polysaccharide degradation</keyword>
<dbReference type="Proteomes" id="UP001229952">
    <property type="component" value="Chromosome"/>
</dbReference>
<evidence type="ECO:0000256" key="3">
    <source>
        <dbReference type="SAM" id="MobiDB-lite"/>
    </source>
</evidence>
<dbReference type="PANTHER" id="PTHR33987">
    <property type="entry name" value="CALCINEURIN-LIKE METALLO-PHOSPHOESTERASE SUPERFAMILY PROTEIN"/>
    <property type="match status" value="1"/>
</dbReference>
<evidence type="ECO:0000256" key="4">
    <source>
        <dbReference type="SAM" id="SignalP"/>
    </source>
</evidence>
<evidence type="ECO:0000313" key="6">
    <source>
        <dbReference type="EMBL" id="WLQ38994.1"/>
    </source>
</evidence>
<feature type="domain" description="PhoD-like phosphatase metallophosphatase" evidence="5">
    <location>
        <begin position="429"/>
        <end position="636"/>
    </location>
</feature>
<dbReference type="InterPro" id="IPR038607">
    <property type="entry name" value="PhoD-like_sf"/>
</dbReference>
<keyword evidence="4" id="KW-0732">Signal</keyword>
<evidence type="ECO:0000313" key="7">
    <source>
        <dbReference type="Proteomes" id="UP001229952"/>
    </source>
</evidence>
<dbReference type="InterPro" id="IPR018946">
    <property type="entry name" value="PhoD-like_MPP"/>
</dbReference>
<gene>
    <name evidence="6" type="ORF">P8A22_02485</name>
</gene>
<evidence type="ECO:0000256" key="2">
    <source>
        <dbReference type="ARBA" id="ARBA00023326"/>
    </source>
</evidence>
<dbReference type="InterPro" id="IPR006311">
    <property type="entry name" value="TAT_signal"/>
</dbReference>
<protein>
    <submittedName>
        <fullName evidence="6">Alkaline phosphatase D family protein</fullName>
    </submittedName>
</protein>
<keyword evidence="2" id="KW-0119">Carbohydrate metabolism</keyword>
<feature type="region of interest" description="Disordered" evidence="3">
    <location>
        <begin position="696"/>
        <end position="724"/>
    </location>
</feature>
<dbReference type="RefSeq" id="WP_306085659.1">
    <property type="nucleotide sequence ID" value="NZ_CP120992.1"/>
</dbReference>
<dbReference type="InterPro" id="IPR036116">
    <property type="entry name" value="FN3_sf"/>
</dbReference>
<keyword evidence="1" id="KW-0378">Hydrolase</keyword>
<proteinExistence type="predicted"/>
<dbReference type="Gene3D" id="3.60.21.70">
    <property type="entry name" value="PhoD-like phosphatase"/>
    <property type="match status" value="1"/>
</dbReference>
<dbReference type="SUPFAM" id="SSF56300">
    <property type="entry name" value="Metallo-dependent phosphatases"/>
    <property type="match status" value="1"/>
</dbReference>
<keyword evidence="7" id="KW-1185">Reference proteome</keyword>
<accession>A0ABY9HX70</accession>
<dbReference type="Pfam" id="PF09423">
    <property type="entry name" value="PhoD"/>
    <property type="match status" value="1"/>
</dbReference>
<sequence>MPDNGLDRRKILTGGVAAALTVGAAAPAFAAGGAQRAADDTTPLRAAVLEYEDPWTKALGLAELLRQAGFEVVPLDLTLPADEQPQPADLIAFGTFTNNSDDYLDYVADQADSLRRFVADRRVVLDLAQSDQYGAAVAYLPSGLSAVRTDADYDTIHPVDPGHPLVKGLRVSNGRLFTGRNASPRVSYETVQRWSSMRVLMACSASGFPPALLEGQFGSGRFLVTSLTVDKIRNSAGAVVQPADAVTDSEAFFTALAGYVASVRTGTAPAVVPTPMPPEQPVGPMVGHTEPGNARIWARPGLDPSLYSRWKCAYRELGGKGNKVWRTVTTAVDPGNDNTLIVQLRGLAPDTAYEFALTPVKEVAGLAPMTGSFTTSPDPDKPSVVTMGMGSCGPSVPDHVWTAIMDEGCDSFVMLGDTPYVDSPDLEVARRKHRTFLVQPEISRMISSIPVWATWDDHDFGGNDFHGDYKSKRQNRTAFVNYRANPSFGQTADGKILKQRTDGEGVYTSFRRGPIEVFLLDPRWFSRTAPSWADSTQVTCLGTVQWDWLRKQLRRSTAPFKAIATGMIWDDKQNAEKDDWATYSYEREAIYDFIAAEKIPGCFLIGGDIHVSRALSYGPRVGYDLWQFIVSPMHDSTIPSLNVPSPYLVHSAVEPHVFLKLVADTTLDMPTLTATWINRDAERLFEVTRTAAELGHTSYPRRPAHAHHGRDEEHPGGGRGHSHR</sequence>
<feature type="signal peptide" evidence="4">
    <location>
        <begin position="1"/>
        <end position="30"/>
    </location>
</feature>
<reference evidence="6 7" key="1">
    <citation type="submission" date="2023-03" db="EMBL/GenBank/DDBJ databases">
        <title>Isolation and description of six Streptomyces strains from soil environments, able to metabolize different microbial glucans.</title>
        <authorList>
            <person name="Widen T."/>
            <person name="Larsbrink J."/>
        </authorList>
    </citation>
    <scope>NUCLEOTIDE SEQUENCE [LARGE SCALE GENOMIC DNA]</scope>
    <source>
        <strain evidence="6 7">Mut2</strain>
    </source>
</reference>
<keyword evidence="1" id="KW-0326">Glycosidase</keyword>